<dbReference type="PRINTS" id="PR00114">
    <property type="entry name" value="STPHPHTASE"/>
</dbReference>
<keyword evidence="5" id="KW-1185">Reference proteome</keyword>
<evidence type="ECO:0000313" key="5">
    <source>
        <dbReference type="Proteomes" id="UP000014680"/>
    </source>
</evidence>
<evidence type="ECO:0000256" key="1">
    <source>
        <dbReference type="RuleBase" id="RU004273"/>
    </source>
</evidence>
<dbReference type="SUPFAM" id="SSF56300">
    <property type="entry name" value="Metallo-dependent phosphatases"/>
    <property type="match status" value="1"/>
</dbReference>
<dbReference type="InterPro" id="IPR004843">
    <property type="entry name" value="Calcineurin-like_PHP"/>
</dbReference>
<comment type="catalytic activity">
    <reaction evidence="1">
        <text>O-phospho-L-threonyl-[protein] + H2O = L-threonyl-[protein] + phosphate</text>
        <dbReference type="Rhea" id="RHEA:47004"/>
        <dbReference type="Rhea" id="RHEA-COMP:11060"/>
        <dbReference type="Rhea" id="RHEA-COMP:11605"/>
        <dbReference type="ChEBI" id="CHEBI:15377"/>
        <dbReference type="ChEBI" id="CHEBI:30013"/>
        <dbReference type="ChEBI" id="CHEBI:43474"/>
        <dbReference type="ChEBI" id="CHEBI:61977"/>
        <dbReference type="EC" id="3.1.3.16"/>
    </reaction>
</comment>
<dbReference type="PANTHER" id="PTHR45673">
    <property type="entry name" value="SERINE/THREONINE-PROTEIN PHOSPHATASE 2B CATALYTIC SUBUNIT 1-RELATED"/>
    <property type="match status" value="1"/>
</dbReference>
<evidence type="ECO:0000256" key="2">
    <source>
        <dbReference type="SAM" id="MobiDB-lite"/>
    </source>
</evidence>
<dbReference type="PROSITE" id="PS00125">
    <property type="entry name" value="SER_THR_PHOSPHATASE"/>
    <property type="match status" value="1"/>
</dbReference>
<dbReference type="GO" id="GO:0097720">
    <property type="term" value="P:calcineurin-mediated signaling"/>
    <property type="evidence" value="ECO:0007669"/>
    <property type="project" value="InterPro"/>
</dbReference>
<accession>A0A0A1U3S9</accession>
<keyword evidence="1" id="KW-0378">Hydrolase</keyword>
<evidence type="ECO:0000259" key="3">
    <source>
        <dbReference type="PROSITE" id="PS00125"/>
    </source>
</evidence>
<dbReference type="SMART" id="SM00156">
    <property type="entry name" value="PP2Ac"/>
    <property type="match status" value="1"/>
</dbReference>
<evidence type="ECO:0000313" key="4">
    <source>
        <dbReference type="EMBL" id="ELP88879.1"/>
    </source>
</evidence>
<dbReference type="RefSeq" id="XP_004255650.1">
    <property type="nucleotide sequence ID" value="XM_004255602.1"/>
</dbReference>
<dbReference type="VEuPathDB" id="AmoebaDB:EIN_475810"/>
<dbReference type="GeneID" id="14887871"/>
<dbReference type="InterPro" id="IPR029052">
    <property type="entry name" value="Metallo-depent_PP-like"/>
</dbReference>
<dbReference type="AlphaFoldDB" id="A0A0A1U3S9"/>
<dbReference type="InterPro" id="IPR043360">
    <property type="entry name" value="PP2B"/>
</dbReference>
<sequence>MSLTKPSMDLALVDGKYDIISIRNHFMNGGVLSIQSAVTLIQRVRQLLQNEPNLISVNGDVLIFGDFHGQFFDFLTEIEDFEWNRTPHKTIFLGDYVDRGIYSCELLFMLMSMKYNSPTEVLMLRGNHETRKMTVKWGFHNECIWKYNNEIYNEIMTVFDALPLAVIVSSTYGDFFLSHGGLSKSMTRVEEISRINRFKEPPKEGLFCDLLWSDPVSVEYFEMHPEMVEHWEEITYVENIVRNCSYMYGHKAVTSFQLNNKITSVIRGHQYTEKGIQMHFFGEEQVGTPLVFTLFSAPNYSKGNLGAGMIIKRNGIQVRTYTSSKLKEVYRPTLVNAFRVTTQCITMALNNFITDFIYYTFQGHFDLQDDDKLNVTSLVNSVNGRGKSVLSKRGKNIGGSTPMKRKRLFASSSSATEHKNTKKRGTLVSSIATEVPSKYEPTKIREETLPMSLTELRKTWTETETAQQ</sequence>
<organism evidence="4 5">
    <name type="scientific">Entamoeba invadens IP1</name>
    <dbReference type="NCBI Taxonomy" id="370355"/>
    <lineage>
        <taxon>Eukaryota</taxon>
        <taxon>Amoebozoa</taxon>
        <taxon>Evosea</taxon>
        <taxon>Archamoebae</taxon>
        <taxon>Mastigamoebida</taxon>
        <taxon>Entamoebidae</taxon>
        <taxon>Entamoeba</taxon>
    </lineage>
</organism>
<dbReference type="InterPro" id="IPR006186">
    <property type="entry name" value="Ser/Thr-sp_prot-phosphatase"/>
</dbReference>
<dbReference type="OrthoDB" id="28527at2759"/>
<dbReference type="Pfam" id="PF00149">
    <property type="entry name" value="Metallophos"/>
    <property type="match status" value="1"/>
</dbReference>
<dbReference type="OMA" id="VEYFEMH"/>
<name>A0A0A1U3S9_ENTIV</name>
<dbReference type="GO" id="GO:0033192">
    <property type="term" value="F:calmodulin-dependent protein phosphatase activity"/>
    <property type="evidence" value="ECO:0007669"/>
    <property type="project" value="InterPro"/>
</dbReference>
<reference evidence="4 5" key="1">
    <citation type="submission" date="2012-10" db="EMBL/GenBank/DDBJ databases">
        <authorList>
            <person name="Zafar N."/>
            <person name="Inman J."/>
            <person name="Hall N."/>
            <person name="Lorenzi H."/>
            <person name="Caler E."/>
        </authorList>
    </citation>
    <scope>NUCLEOTIDE SEQUENCE [LARGE SCALE GENOMIC DNA]</scope>
    <source>
        <strain evidence="4 5">IP1</strain>
    </source>
</reference>
<protein>
    <recommendedName>
        <fullName evidence="1">Serine/threonine-protein phosphatase</fullName>
        <ecNumber evidence="1">3.1.3.16</ecNumber>
    </recommendedName>
</protein>
<dbReference type="EMBL" id="KB206689">
    <property type="protein sequence ID" value="ELP88879.1"/>
    <property type="molecule type" value="Genomic_DNA"/>
</dbReference>
<gene>
    <name evidence="4" type="ORF">EIN_475810</name>
</gene>
<feature type="region of interest" description="Disordered" evidence="2">
    <location>
        <begin position="410"/>
        <end position="432"/>
    </location>
</feature>
<dbReference type="Gene3D" id="3.60.21.10">
    <property type="match status" value="1"/>
</dbReference>
<dbReference type="Proteomes" id="UP000014680">
    <property type="component" value="Unassembled WGS sequence"/>
</dbReference>
<dbReference type="EC" id="3.1.3.16" evidence="1"/>
<proteinExistence type="inferred from homology"/>
<dbReference type="KEGG" id="eiv:EIN_475810"/>
<feature type="domain" description="Serine/threonine specific protein phosphatases" evidence="3">
    <location>
        <begin position="124"/>
        <end position="129"/>
    </location>
</feature>
<comment type="similarity">
    <text evidence="1">Belongs to the PPP phosphatase family.</text>
</comment>